<dbReference type="KEGG" id="run:DR864_17140"/>
<feature type="transmembrane region" description="Helical" evidence="1">
    <location>
        <begin position="115"/>
        <end position="136"/>
    </location>
</feature>
<dbReference type="AlphaFoldDB" id="A0A344TL26"/>
<dbReference type="EMBL" id="CP030850">
    <property type="protein sequence ID" value="AXE19347.1"/>
    <property type="molecule type" value="Genomic_DNA"/>
</dbReference>
<dbReference type="OrthoDB" id="957977at2"/>
<accession>A0A344TL26</accession>
<name>A0A344TL26_9BACT</name>
<sequence>MELFGFSVLLLSKLFFAAFNGILFTQSGLDKVFHYQGNLDYFKDHFKKSPLASTVGLLMPVITLLETSAGVTSLIGLLLLLLGHDAGNSVAAAGLGLGGLSLVCLFFGQRVAQDYAGAAALVPYFLMTMAGFVLYAF</sequence>
<keyword evidence="3" id="KW-1185">Reference proteome</keyword>
<feature type="transmembrane region" description="Helical" evidence="1">
    <location>
        <begin position="57"/>
        <end position="82"/>
    </location>
</feature>
<reference evidence="2 3" key="1">
    <citation type="submission" date="2018-07" db="EMBL/GenBank/DDBJ databases">
        <title>Genome sequencing of Runella.</title>
        <authorList>
            <person name="Baek M.-G."/>
            <person name="Yi H."/>
        </authorList>
    </citation>
    <scope>NUCLEOTIDE SEQUENCE [LARGE SCALE GENOMIC DNA]</scope>
    <source>
        <strain evidence="2 3">HYN0085</strain>
    </source>
</reference>
<gene>
    <name evidence="2" type="ORF">DR864_17140</name>
</gene>
<keyword evidence="1" id="KW-1133">Transmembrane helix</keyword>
<dbReference type="RefSeq" id="WP_114068130.1">
    <property type="nucleotide sequence ID" value="NZ_CP030850.1"/>
</dbReference>
<keyword evidence="1" id="KW-0812">Transmembrane</keyword>
<evidence type="ECO:0000313" key="2">
    <source>
        <dbReference type="EMBL" id="AXE19347.1"/>
    </source>
</evidence>
<keyword evidence="1" id="KW-0472">Membrane</keyword>
<feature type="transmembrane region" description="Helical" evidence="1">
    <location>
        <begin position="89"/>
        <end position="109"/>
    </location>
</feature>
<dbReference type="Proteomes" id="UP000251993">
    <property type="component" value="Chromosome"/>
</dbReference>
<protein>
    <submittedName>
        <fullName evidence="2">DoxX family protein</fullName>
    </submittedName>
</protein>
<evidence type="ECO:0000313" key="3">
    <source>
        <dbReference type="Proteomes" id="UP000251993"/>
    </source>
</evidence>
<evidence type="ECO:0000256" key="1">
    <source>
        <dbReference type="SAM" id="Phobius"/>
    </source>
</evidence>
<proteinExistence type="predicted"/>
<organism evidence="2 3">
    <name type="scientific">Runella rosea</name>
    <dbReference type="NCBI Taxonomy" id="2259595"/>
    <lineage>
        <taxon>Bacteria</taxon>
        <taxon>Pseudomonadati</taxon>
        <taxon>Bacteroidota</taxon>
        <taxon>Cytophagia</taxon>
        <taxon>Cytophagales</taxon>
        <taxon>Spirosomataceae</taxon>
        <taxon>Runella</taxon>
    </lineage>
</organism>